<feature type="transmembrane region" description="Helical" evidence="6">
    <location>
        <begin position="228"/>
        <end position="246"/>
    </location>
</feature>
<dbReference type="OrthoDB" id="88014at2"/>
<proteinExistence type="predicted"/>
<protein>
    <submittedName>
        <fullName evidence="7">Lipopolysaccharide biosynthesis protein</fullName>
    </submittedName>
</protein>
<feature type="transmembrane region" description="Helical" evidence="6">
    <location>
        <begin position="415"/>
        <end position="436"/>
    </location>
</feature>
<feature type="transmembrane region" description="Helical" evidence="6">
    <location>
        <begin position="167"/>
        <end position="183"/>
    </location>
</feature>
<dbReference type="PANTHER" id="PTHR30250:SF11">
    <property type="entry name" value="O-ANTIGEN TRANSPORTER-RELATED"/>
    <property type="match status" value="1"/>
</dbReference>
<dbReference type="GO" id="GO:0005886">
    <property type="term" value="C:plasma membrane"/>
    <property type="evidence" value="ECO:0007669"/>
    <property type="project" value="UniProtKB-SubCell"/>
</dbReference>
<dbReference type="PANTHER" id="PTHR30250">
    <property type="entry name" value="PST FAMILY PREDICTED COLANIC ACID TRANSPORTER"/>
    <property type="match status" value="1"/>
</dbReference>
<feature type="transmembrane region" description="Helical" evidence="6">
    <location>
        <begin position="496"/>
        <end position="517"/>
    </location>
</feature>
<feature type="transmembrane region" description="Helical" evidence="6">
    <location>
        <begin position="267"/>
        <end position="287"/>
    </location>
</feature>
<keyword evidence="5 6" id="KW-0472">Membrane</keyword>
<comment type="caution">
    <text evidence="7">The sequence shown here is derived from an EMBL/GenBank/DDBJ whole genome shotgun (WGS) entry which is preliminary data.</text>
</comment>
<evidence type="ECO:0000256" key="4">
    <source>
        <dbReference type="ARBA" id="ARBA00022989"/>
    </source>
</evidence>
<feature type="transmembrane region" description="Helical" evidence="6">
    <location>
        <begin position="302"/>
        <end position="321"/>
    </location>
</feature>
<reference evidence="7 8" key="1">
    <citation type="submission" date="2019-07" db="EMBL/GenBank/DDBJ databases">
        <title>Hymenobacter sp. straun FUR1 Genome sequencing and assembly.</title>
        <authorList>
            <person name="Chhetri G."/>
        </authorList>
    </citation>
    <scope>NUCLEOTIDE SEQUENCE [LARGE SCALE GENOMIC DNA]</scope>
    <source>
        <strain evidence="7 8">Fur1</strain>
    </source>
</reference>
<feature type="transmembrane region" description="Helical" evidence="6">
    <location>
        <begin position="442"/>
        <end position="461"/>
    </location>
</feature>
<keyword evidence="8" id="KW-1185">Reference proteome</keyword>
<evidence type="ECO:0000313" key="8">
    <source>
        <dbReference type="Proteomes" id="UP000317624"/>
    </source>
</evidence>
<name>A0A558BRT4_9BACT</name>
<gene>
    <name evidence="7" type="ORF">FNT36_16360</name>
</gene>
<comment type="subcellular location">
    <subcellularLocation>
        <location evidence="1">Cell membrane</location>
        <topology evidence="1">Multi-pass membrane protein</topology>
    </subcellularLocation>
</comment>
<evidence type="ECO:0000256" key="2">
    <source>
        <dbReference type="ARBA" id="ARBA00022475"/>
    </source>
</evidence>
<feature type="transmembrane region" description="Helical" evidence="6">
    <location>
        <begin position="350"/>
        <end position="370"/>
    </location>
</feature>
<feature type="transmembrane region" description="Helical" evidence="6">
    <location>
        <begin position="203"/>
        <end position="222"/>
    </location>
</feature>
<feature type="transmembrane region" description="Helical" evidence="6">
    <location>
        <begin position="126"/>
        <end position="147"/>
    </location>
</feature>
<evidence type="ECO:0000313" key="7">
    <source>
        <dbReference type="EMBL" id="TVT39229.1"/>
    </source>
</evidence>
<feature type="transmembrane region" description="Helical" evidence="6">
    <location>
        <begin position="58"/>
        <end position="79"/>
    </location>
</feature>
<dbReference type="EMBL" id="VMRJ01000004">
    <property type="protein sequence ID" value="TVT39229.1"/>
    <property type="molecule type" value="Genomic_DNA"/>
</dbReference>
<feature type="transmembrane region" description="Helical" evidence="6">
    <location>
        <begin position="473"/>
        <end position="490"/>
    </location>
</feature>
<evidence type="ECO:0000256" key="5">
    <source>
        <dbReference type="ARBA" id="ARBA00023136"/>
    </source>
</evidence>
<evidence type="ECO:0000256" key="6">
    <source>
        <dbReference type="SAM" id="Phobius"/>
    </source>
</evidence>
<feature type="transmembrane region" description="Helical" evidence="6">
    <location>
        <begin position="376"/>
        <end position="394"/>
    </location>
</feature>
<dbReference type="InterPro" id="IPR050833">
    <property type="entry name" value="Poly_Biosynth_Transport"/>
</dbReference>
<keyword evidence="2" id="KW-1003">Cell membrane</keyword>
<feature type="transmembrane region" description="Helical" evidence="6">
    <location>
        <begin position="85"/>
        <end position="105"/>
    </location>
</feature>
<evidence type="ECO:0000256" key="3">
    <source>
        <dbReference type="ARBA" id="ARBA00022692"/>
    </source>
</evidence>
<keyword evidence="3 6" id="KW-0812">Transmembrane</keyword>
<organism evidence="7 8">
    <name type="scientific">Hymenobacter setariae</name>
    <dbReference type="NCBI Taxonomy" id="2594794"/>
    <lineage>
        <taxon>Bacteria</taxon>
        <taxon>Pseudomonadati</taxon>
        <taxon>Bacteroidota</taxon>
        <taxon>Cytophagia</taxon>
        <taxon>Cytophagales</taxon>
        <taxon>Hymenobacteraceae</taxon>
        <taxon>Hymenobacter</taxon>
    </lineage>
</organism>
<sequence length="538" mass="57872">MARASSMKSWRISSGRAQLFALAAKSGKNLPPSQPNTLNSKLLTHLGIVQRQGLRNTVISYVGLGIGFVNTTLVLPRLLEPAQLGLTQVLVSLATLGALVSALGFTNTTLRYFPYFRNRETGHSGYLPLLLGVPLGVFGLVALALWLGRPLVLRWYAHDAALLGPHYGAMLALALCILVYNLLESYTKSLFHTSFSSLLTDVLQRLLIVSSAALYGAGYLTFDGFVMAYLGSYAVIALLLLGYLGVIGELHLRPTRAVLQVRPMGELLRFGSFALLGNISGTVLVTIDSLMLGSRSFTDAGIYAIALNISTALAIPFRALYKTAYPLIAEYWKEGATAKMLDFYQRTTRLTTALGAYLALGIGLNLPFIYGLIHKPAFATGTVAVLLLLAGRLTDGITGVNGIIVVTSPRYRYDLLFNVGLSGLIIGLNALLIPRLGLTGAALSNALALASINLARTWFVWRSFGWQPFDRRIFYILGLAAAAGAVAWALPALPNIWLTLLLRGGVLTALYGGGLLLTNWVPEVSAVAQKVRSLMGNK</sequence>
<dbReference type="AlphaFoldDB" id="A0A558BRT4"/>
<accession>A0A558BRT4</accession>
<evidence type="ECO:0000256" key="1">
    <source>
        <dbReference type="ARBA" id="ARBA00004651"/>
    </source>
</evidence>
<dbReference type="Proteomes" id="UP000317624">
    <property type="component" value="Unassembled WGS sequence"/>
</dbReference>
<keyword evidence="4 6" id="KW-1133">Transmembrane helix</keyword>